<dbReference type="Gramene" id="Psat02G0318100-T1">
    <property type="protein sequence ID" value="KAI5436952.1"/>
    <property type="gene ID" value="KIW84_023181"/>
</dbReference>
<gene>
    <name evidence="1" type="ORF">KIW84_023181</name>
</gene>
<keyword evidence="2" id="KW-1185">Reference proteome</keyword>
<dbReference type="PANTHER" id="PTHR33067:SF15">
    <property type="entry name" value="RNA-DIRECTED DNA POLYMERASE"/>
    <property type="match status" value="1"/>
</dbReference>
<dbReference type="PANTHER" id="PTHR33067">
    <property type="entry name" value="RNA-DIRECTED DNA POLYMERASE-RELATED"/>
    <property type="match status" value="1"/>
</dbReference>
<organism evidence="1 2">
    <name type="scientific">Pisum sativum</name>
    <name type="common">Garden pea</name>
    <name type="synonym">Lathyrus oleraceus</name>
    <dbReference type="NCBI Taxonomy" id="3888"/>
    <lineage>
        <taxon>Eukaryota</taxon>
        <taxon>Viridiplantae</taxon>
        <taxon>Streptophyta</taxon>
        <taxon>Embryophyta</taxon>
        <taxon>Tracheophyta</taxon>
        <taxon>Spermatophyta</taxon>
        <taxon>Magnoliopsida</taxon>
        <taxon>eudicotyledons</taxon>
        <taxon>Gunneridae</taxon>
        <taxon>Pentapetalae</taxon>
        <taxon>rosids</taxon>
        <taxon>fabids</taxon>
        <taxon>Fabales</taxon>
        <taxon>Fabaceae</taxon>
        <taxon>Papilionoideae</taxon>
        <taxon>50 kb inversion clade</taxon>
        <taxon>NPAAA clade</taxon>
        <taxon>Hologalegina</taxon>
        <taxon>IRL clade</taxon>
        <taxon>Fabeae</taxon>
        <taxon>Lathyrus</taxon>
    </lineage>
</organism>
<dbReference type="Proteomes" id="UP001058974">
    <property type="component" value="Chromosome 2"/>
</dbReference>
<evidence type="ECO:0000313" key="1">
    <source>
        <dbReference type="EMBL" id="KAI5436952.1"/>
    </source>
</evidence>
<proteinExistence type="predicted"/>
<name>A0A9D4YCB2_PEA</name>
<protein>
    <submittedName>
        <fullName evidence="1">Uncharacterized protein</fullName>
    </submittedName>
</protein>
<evidence type="ECO:0000313" key="2">
    <source>
        <dbReference type="Proteomes" id="UP001058974"/>
    </source>
</evidence>
<dbReference type="AlphaFoldDB" id="A0A9D4YCB2"/>
<reference evidence="1 2" key="1">
    <citation type="journal article" date="2022" name="Nat. Genet.">
        <title>Improved pea reference genome and pan-genome highlight genomic features and evolutionary characteristics.</title>
        <authorList>
            <person name="Yang T."/>
            <person name="Liu R."/>
            <person name="Luo Y."/>
            <person name="Hu S."/>
            <person name="Wang D."/>
            <person name="Wang C."/>
            <person name="Pandey M.K."/>
            <person name="Ge S."/>
            <person name="Xu Q."/>
            <person name="Li N."/>
            <person name="Li G."/>
            <person name="Huang Y."/>
            <person name="Saxena R.K."/>
            <person name="Ji Y."/>
            <person name="Li M."/>
            <person name="Yan X."/>
            <person name="He Y."/>
            <person name="Liu Y."/>
            <person name="Wang X."/>
            <person name="Xiang C."/>
            <person name="Varshney R.K."/>
            <person name="Ding H."/>
            <person name="Gao S."/>
            <person name="Zong X."/>
        </authorList>
    </citation>
    <scope>NUCLEOTIDE SEQUENCE [LARGE SCALE GENOMIC DNA]</scope>
    <source>
        <strain evidence="1 2">cv. Zhongwan 6</strain>
    </source>
</reference>
<dbReference type="Gene3D" id="2.40.70.10">
    <property type="entry name" value="Acid Proteases"/>
    <property type="match status" value="1"/>
</dbReference>
<comment type="caution">
    <text evidence="1">The sequence shown here is derived from an EMBL/GenBank/DDBJ whole genome shotgun (WGS) entry which is preliminary data.</text>
</comment>
<sequence length="130" mass="14859">MPTSIINNLDLGPLQHTSLTIQLENRSDAHPIGVVEDMLVQVNDLIFLADFYIMDYGETNSSRPLFILGRPFMKTSKIKFDVDDGTRAGVGTVICFNLYAIPLLALRENFFDYVLPEFQVRHIQLARRDR</sequence>
<dbReference type="EMBL" id="JAMSHJ010000002">
    <property type="protein sequence ID" value="KAI5436952.1"/>
    <property type="molecule type" value="Genomic_DNA"/>
</dbReference>
<accession>A0A9D4YCB2</accession>
<dbReference type="InterPro" id="IPR021109">
    <property type="entry name" value="Peptidase_aspartic_dom_sf"/>
</dbReference>